<organism evidence="6">
    <name type="scientific">Medicago truncatula</name>
    <name type="common">Barrel medic</name>
    <name type="synonym">Medicago tribuloides</name>
    <dbReference type="NCBI Taxonomy" id="3880"/>
    <lineage>
        <taxon>Eukaryota</taxon>
        <taxon>Viridiplantae</taxon>
        <taxon>Streptophyta</taxon>
        <taxon>Embryophyta</taxon>
        <taxon>Tracheophyta</taxon>
        <taxon>Spermatophyta</taxon>
        <taxon>Magnoliopsida</taxon>
        <taxon>eudicotyledons</taxon>
        <taxon>Gunneridae</taxon>
        <taxon>Pentapetalae</taxon>
        <taxon>rosids</taxon>
        <taxon>fabids</taxon>
        <taxon>Fabales</taxon>
        <taxon>Fabaceae</taxon>
        <taxon>Papilionoideae</taxon>
        <taxon>50 kb inversion clade</taxon>
        <taxon>NPAAA clade</taxon>
        <taxon>Hologalegina</taxon>
        <taxon>IRL clade</taxon>
        <taxon>Trifolieae</taxon>
        <taxon>Medicago</taxon>
    </lineage>
</organism>
<evidence type="ECO:0000259" key="5">
    <source>
        <dbReference type="PROSITE" id="PS50089"/>
    </source>
</evidence>
<dbReference type="InterPro" id="IPR017907">
    <property type="entry name" value="Znf_RING_CS"/>
</dbReference>
<dbReference type="InterPro" id="IPR018957">
    <property type="entry name" value="Znf_C3HC4_RING-type"/>
</dbReference>
<dbReference type="Pfam" id="PF00097">
    <property type="entry name" value="zf-C3HC4"/>
    <property type="match status" value="1"/>
</dbReference>
<evidence type="ECO:0000256" key="2">
    <source>
        <dbReference type="ARBA" id="ARBA00022771"/>
    </source>
</evidence>
<protein>
    <submittedName>
        <fullName evidence="6">Zinc finger, RING-type</fullName>
    </submittedName>
</protein>
<keyword evidence="1" id="KW-0479">Metal-binding</keyword>
<dbReference type="InterPro" id="IPR013083">
    <property type="entry name" value="Znf_RING/FYVE/PHD"/>
</dbReference>
<gene>
    <name evidence="6" type="ORF">MtrDRAFT_AC153125g46v2</name>
</gene>
<evidence type="ECO:0000256" key="1">
    <source>
        <dbReference type="ARBA" id="ARBA00022723"/>
    </source>
</evidence>
<evidence type="ECO:0000256" key="3">
    <source>
        <dbReference type="ARBA" id="ARBA00022833"/>
    </source>
</evidence>
<proteinExistence type="predicted"/>
<reference evidence="6" key="2">
    <citation type="submission" date="2007-04" db="EMBL/GenBank/DDBJ databases">
        <authorList>
            <consortium name="The International Medicago Genome Annotation Group"/>
        </authorList>
    </citation>
    <scope>NUCLEOTIDE SEQUENCE</scope>
</reference>
<reference evidence="6" key="1">
    <citation type="submission" date="2006-03" db="EMBL/GenBank/DDBJ databases">
        <authorList>
            <person name="Lin S."/>
            <person name="Dixon R."/>
            <person name="May G."/>
            <person name="Sumner L."/>
            <person name="Gonzales B."/>
            <person name="Cook D."/>
            <person name="Kim D."/>
            <person name="Young N."/>
            <person name="Cannon S."/>
            <person name="Roe B.A."/>
        </authorList>
    </citation>
    <scope>NUCLEOTIDE SEQUENCE</scope>
</reference>
<dbReference type="PROSITE" id="PS00518">
    <property type="entry name" value="ZF_RING_1"/>
    <property type="match status" value="1"/>
</dbReference>
<dbReference type="Gene3D" id="3.30.40.10">
    <property type="entry name" value="Zinc/RING finger domain, C3HC4 (zinc finger)"/>
    <property type="match status" value="1"/>
</dbReference>
<dbReference type="InterPro" id="IPR001841">
    <property type="entry name" value="Znf_RING"/>
</dbReference>
<name>A4Q379_MEDTR</name>
<keyword evidence="2 4" id="KW-0863">Zinc-finger</keyword>
<sequence length="99" mass="11581">MSDPFNFRGRIDVLTNLNLRTILNRRVVEEQVECSICLSTPSSTLITRCTHVFCWNCIKKWFDHAKKNLSHVLIVKVYLQVMACSLKGQLISWKFRCSF</sequence>
<dbReference type="EMBL" id="AC153125">
    <property type="protein sequence ID" value="ABO83642.1"/>
    <property type="molecule type" value="Genomic_DNA"/>
</dbReference>
<evidence type="ECO:0000256" key="4">
    <source>
        <dbReference type="PROSITE-ProRule" id="PRU00175"/>
    </source>
</evidence>
<dbReference type="PROSITE" id="PS50089">
    <property type="entry name" value="ZF_RING_2"/>
    <property type="match status" value="1"/>
</dbReference>
<keyword evidence="3" id="KW-0862">Zinc</keyword>
<feature type="domain" description="RING-type" evidence="5">
    <location>
        <begin position="34"/>
        <end position="61"/>
    </location>
</feature>
<dbReference type="AlphaFoldDB" id="A4Q379"/>
<evidence type="ECO:0000313" key="6">
    <source>
        <dbReference type="EMBL" id="ABO83642.1"/>
    </source>
</evidence>
<dbReference type="SMART" id="SM00184">
    <property type="entry name" value="RING"/>
    <property type="match status" value="1"/>
</dbReference>
<dbReference type="GO" id="GO:0008270">
    <property type="term" value="F:zinc ion binding"/>
    <property type="evidence" value="ECO:0007669"/>
    <property type="project" value="UniProtKB-KW"/>
</dbReference>
<accession>A4Q379</accession>
<dbReference type="SUPFAM" id="SSF57850">
    <property type="entry name" value="RING/U-box"/>
    <property type="match status" value="1"/>
</dbReference>